<protein>
    <recommendedName>
        <fullName evidence="3">DUF4376 domain-containing protein</fullName>
    </recommendedName>
</protein>
<name>A0A8H8X0U3_9HYPH</name>
<dbReference type="EMBL" id="AP024147">
    <property type="protein sequence ID" value="BCM87748.1"/>
    <property type="molecule type" value="Genomic_DNA"/>
</dbReference>
<proteinExistence type="predicted"/>
<dbReference type="Proteomes" id="UP000663508">
    <property type="component" value="Plasmid pVL1_2"/>
</dbReference>
<sequence length="155" mass="17128">MKVYAIFSDAGSAMGFYPDFAFPDQVDDEGVVTGRNARVPEDAVEITEEEWRALASNPGAWRRVDGKVVAYTPPPFIPTQVSRAQGKIMLKRAGLWSRVLDLVAQDATSEIDVWLNDAVFWSRSSPYIAQMAAALSLQSEQVDQLFIEAAKITSE</sequence>
<keyword evidence="1" id="KW-0614">Plasmid</keyword>
<gene>
    <name evidence="1" type="ORF">mvi_62090</name>
</gene>
<accession>A0A8H8X0U3</accession>
<organism evidence="1 2">
    <name type="scientific">Methylobacterium indicum</name>
    <dbReference type="NCBI Taxonomy" id="1775910"/>
    <lineage>
        <taxon>Bacteria</taxon>
        <taxon>Pseudomonadati</taxon>
        <taxon>Pseudomonadota</taxon>
        <taxon>Alphaproteobacteria</taxon>
        <taxon>Hyphomicrobiales</taxon>
        <taxon>Methylobacteriaceae</taxon>
        <taxon>Methylobacterium</taxon>
    </lineage>
</organism>
<dbReference type="KEGG" id="mind:mvi_62090"/>
<reference evidence="1" key="1">
    <citation type="submission" date="2020-11" db="EMBL/GenBank/DDBJ databases">
        <title>Complete genome sequence of a novel pathogenic Methylobacterium strain isolated from rice in Vietnam.</title>
        <authorList>
            <person name="Lai K."/>
            <person name="Okazaki S."/>
            <person name="Higashi K."/>
            <person name="Mori H."/>
            <person name="Toyoda A."/>
            <person name="Kurokawa K."/>
        </authorList>
    </citation>
    <scope>NUCLEOTIDE SEQUENCE</scope>
    <source>
        <strain evidence="1">VL1</strain>
        <plasmid evidence="1">pVL1_2</plasmid>
    </source>
</reference>
<evidence type="ECO:0008006" key="3">
    <source>
        <dbReference type="Google" id="ProtNLM"/>
    </source>
</evidence>
<geneLocation type="plasmid" evidence="1 2">
    <name>pVL1_2</name>
</geneLocation>
<evidence type="ECO:0000313" key="1">
    <source>
        <dbReference type="EMBL" id="BCM87748.1"/>
    </source>
</evidence>
<dbReference type="AlphaFoldDB" id="A0A8H8X0U3"/>
<evidence type="ECO:0000313" key="2">
    <source>
        <dbReference type="Proteomes" id="UP000663508"/>
    </source>
</evidence>
<dbReference type="RefSeq" id="WP_207183939.1">
    <property type="nucleotide sequence ID" value="NZ_AP024147.1"/>
</dbReference>